<dbReference type="NCBIfam" id="TIGR01928">
    <property type="entry name" value="menC_lowGC_arch"/>
    <property type="match status" value="1"/>
</dbReference>
<keyword evidence="9" id="KW-1185">Reference proteome</keyword>
<dbReference type="KEGG" id="gfu:KM031_13735"/>
<dbReference type="PANTHER" id="PTHR48073:SF5">
    <property type="entry name" value="O-SUCCINYLBENZOATE SYNTHASE"/>
    <property type="match status" value="1"/>
</dbReference>
<dbReference type="RefSeq" id="WP_215506963.1">
    <property type="nucleotide sequence ID" value="NZ_CP076361.1"/>
</dbReference>
<evidence type="ECO:0000259" key="7">
    <source>
        <dbReference type="SMART" id="SM00922"/>
    </source>
</evidence>
<evidence type="ECO:0000313" key="9">
    <source>
        <dbReference type="Proteomes" id="UP000679352"/>
    </source>
</evidence>
<dbReference type="GO" id="GO:0009234">
    <property type="term" value="P:menaquinone biosynthetic process"/>
    <property type="evidence" value="ECO:0007669"/>
    <property type="project" value="UniProtKB-UniRule"/>
</dbReference>
<dbReference type="SFLD" id="SFLDS00001">
    <property type="entry name" value="Enolase"/>
    <property type="match status" value="1"/>
</dbReference>
<dbReference type="Gene3D" id="3.30.390.10">
    <property type="entry name" value="Enolase-like, N-terminal domain"/>
    <property type="match status" value="1"/>
</dbReference>
<dbReference type="SFLD" id="SFLDG00180">
    <property type="entry name" value="muconate_cycloisomerase"/>
    <property type="match status" value="1"/>
</dbReference>
<dbReference type="InterPro" id="IPR013341">
    <property type="entry name" value="Mandelate_racemase_N_dom"/>
</dbReference>
<dbReference type="PANTHER" id="PTHR48073">
    <property type="entry name" value="O-SUCCINYLBENZOATE SYNTHASE-RELATED"/>
    <property type="match status" value="1"/>
</dbReference>
<dbReference type="CDD" id="cd03317">
    <property type="entry name" value="NAAAR"/>
    <property type="match status" value="1"/>
</dbReference>
<evidence type="ECO:0000256" key="4">
    <source>
        <dbReference type="ARBA" id="ARBA00023239"/>
    </source>
</evidence>
<dbReference type="Gene3D" id="3.20.20.120">
    <property type="entry name" value="Enolase-like C-terminal domain"/>
    <property type="match status" value="1"/>
</dbReference>
<organism evidence="8 9">
    <name type="scientific">Gemmobacter fulvus</name>
    <dbReference type="NCBI Taxonomy" id="2840474"/>
    <lineage>
        <taxon>Bacteria</taxon>
        <taxon>Pseudomonadati</taxon>
        <taxon>Pseudomonadota</taxon>
        <taxon>Alphaproteobacteria</taxon>
        <taxon>Rhodobacterales</taxon>
        <taxon>Paracoccaceae</taxon>
        <taxon>Gemmobacter</taxon>
    </lineage>
</organism>
<dbReference type="Proteomes" id="UP000679352">
    <property type="component" value="Chromosome"/>
</dbReference>
<dbReference type="InterPro" id="IPR010197">
    <property type="entry name" value="OSBS/NAAAR"/>
</dbReference>
<sequence length="370" mass="40131">MPLRIDSAELRLVRLPLITPFTISTGTMYEKLFPLLVLRADGIEGFAEGVMDPLPDYLDESLPGTLALLRDVLIPAVVGKSFANPQALAPVLAPWRGHQMARATLEMAFWDLWAKSLNLPLQTVLGGAGDAVDVGVSLGIGPIDSTVERVGSHLEQGYKRIKLKIMPGHDLTLVRAVRAAFPDAHLTVDANSCYTLADTALLGRLDAFDLDYIEQPLAWNDIHDHATLQQRIATPICLDESIKGVQEARKALQSDAARVINIKVGRSGGYLDSLRIHDLCAAFNVPVWCGGMLESGVGRAHNIHLSTLPNFTKPGDVSSASRYFHRDIVEQKLETVAGRMPVPLEGPGLGVTLDQAFLATVSDAPEVFRP</sequence>
<dbReference type="InterPro" id="IPR029017">
    <property type="entry name" value="Enolase-like_N"/>
</dbReference>
<dbReference type="GO" id="GO:0043748">
    <property type="term" value="F:O-succinylbenzoate synthase activity"/>
    <property type="evidence" value="ECO:0007669"/>
    <property type="project" value="UniProtKB-EC"/>
</dbReference>
<evidence type="ECO:0000256" key="6">
    <source>
        <dbReference type="NCBIfam" id="TIGR01928"/>
    </source>
</evidence>
<comment type="cofactor">
    <cofactor evidence="1">
        <name>a divalent metal cation</name>
        <dbReference type="ChEBI" id="CHEBI:60240"/>
    </cofactor>
</comment>
<dbReference type="InterPro" id="IPR036849">
    <property type="entry name" value="Enolase-like_C_sf"/>
</dbReference>
<dbReference type="InterPro" id="IPR029065">
    <property type="entry name" value="Enolase_C-like"/>
</dbReference>
<dbReference type="EMBL" id="CP076361">
    <property type="protein sequence ID" value="QWK89882.1"/>
    <property type="molecule type" value="Genomic_DNA"/>
</dbReference>
<dbReference type="SUPFAM" id="SSF51604">
    <property type="entry name" value="Enolase C-terminal domain-like"/>
    <property type="match status" value="1"/>
</dbReference>
<name>A0A975P5T9_9RHOB</name>
<dbReference type="Pfam" id="PF13378">
    <property type="entry name" value="MR_MLE_C"/>
    <property type="match status" value="1"/>
</dbReference>
<keyword evidence="2" id="KW-0479">Metal-binding</keyword>
<dbReference type="SUPFAM" id="SSF54826">
    <property type="entry name" value="Enolase N-terminal domain-like"/>
    <property type="match status" value="1"/>
</dbReference>
<evidence type="ECO:0000256" key="5">
    <source>
        <dbReference type="ARBA" id="ARBA00029491"/>
    </source>
</evidence>
<evidence type="ECO:0000313" key="8">
    <source>
        <dbReference type="EMBL" id="QWK89882.1"/>
    </source>
</evidence>
<dbReference type="Pfam" id="PF02746">
    <property type="entry name" value="MR_MLE_N"/>
    <property type="match status" value="1"/>
</dbReference>
<dbReference type="InterPro" id="IPR013342">
    <property type="entry name" value="Mandelate_racemase_C"/>
</dbReference>
<dbReference type="SMART" id="SM00922">
    <property type="entry name" value="MR_MLE"/>
    <property type="match status" value="1"/>
</dbReference>
<dbReference type="EC" id="4.2.1.113" evidence="5 6"/>
<dbReference type="AlphaFoldDB" id="A0A975P5T9"/>
<dbReference type="SFLD" id="SFLDF00009">
    <property type="entry name" value="o-succinylbenzoate_synthase"/>
    <property type="match status" value="1"/>
</dbReference>
<gene>
    <name evidence="8" type="primary">menC</name>
    <name evidence="8" type="ORF">KM031_13735</name>
</gene>
<reference evidence="8" key="1">
    <citation type="submission" date="2021-06" db="EMBL/GenBank/DDBJ databases">
        <title>Direct submission.</title>
        <authorList>
            <person name="Lee C.-S."/>
            <person name="Jin L."/>
        </authorList>
    </citation>
    <scope>NUCLEOTIDE SEQUENCE</scope>
    <source>
        <strain evidence="8">Con5</strain>
    </source>
</reference>
<evidence type="ECO:0000256" key="3">
    <source>
        <dbReference type="ARBA" id="ARBA00022842"/>
    </source>
</evidence>
<dbReference type="GO" id="GO:0016854">
    <property type="term" value="F:racemase and epimerase activity"/>
    <property type="evidence" value="ECO:0007669"/>
    <property type="project" value="UniProtKB-ARBA"/>
</dbReference>
<feature type="domain" description="Mandelate racemase/muconate lactonizing enzyme C-terminal" evidence="7">
    <location>
        <begin position="143"/>
        <end position="235"/>
    </location>
</feature>
<proteinExistence type="predicted"/>
<keyword evidence="3" id="KW-0460">Magnesium</keyword>
<accession>A0A975P5T9</accession>
<protein>
    <recommendedName>
        <fullName evidence="5 6">o-succinylbenzoate synthase</fullName>
        <ecNumber evidence="5 6">4.2.1.113</ecNumber>
    </recommendedName>
</protein>
<evidence type="ECO:0000256" key="1">
    <source>
        <dbReference type="ARBA" id="ARBA00001968"/>
    </source>
</evidence>
<keyword evidence="4 8" id="KW-0456">Lyase</keyword>
<evidence type="ECO:0000256" key="2">
    <source>
        <dbReference type="ARBA" id="ARBA00022723"/>
    </source>
</evidence>
<dbReference type="GO" id="GO:0046872">
    <property type="term" value="F:metal ion binding"/>
    <property type="evidence" value="ECO:0007669"/>
    <property type="project" value="UniProtKB-KW"/>
</dbReference>